<evidence type="ECO:0000313" key="3">
    <source>
        <dbReference type="EMBL" id="MFD2704804.1"/>
    </source>
</evidence>
<protein>
    <submittedName>
        <fullName evidence="3">Flagellar hook-length control protein FliK</fullName>
    </submittedName>
</protein>
<keyword evidence="3" id="KW-0966">Cell projection</keyword>
<dbReference type="Proteomes" id="UP001597520">
    <property type="component" value="Unassembled WGS sequence"/>
</dbReference>
<keyword evidence="3" id="KW-0282">Flagellum</keyword>
<keyword evidence="4" id="KW-1185">Reference proteome</keyword>
<dbReference type="InterPro" id="IPR038610">
    <property type="entry name" value="FliK-like_C_sf"/>
</dbReference>
<sequence length="470" mass="50664">MQMQMLMQSMPNAELNTQRAGKNGPDAGGEKGFMQMLGKALNAVESEGAASGAESGGSLEELLSGFFKNGDKLFEQFSDELKALFENGSFEWSGSMEKLLDKLPKGMQELAQALPELDGEEMMQWLEQALTSSDKGKEALPEAVQNLFADKQAGSEPGMNNLDNNEQKLAASFTGMLALLQQAAGQGGNLQAQGTDSSAQNAGTGTRNSGFQAALASLAGSFTGKSNAQQSMTPDQALKQVTQWVESTGGQQKTMDGFFQALKNTSSSGQDSKQQYLQQLLNRSMTGGGTESNTANAQPSSMSSQDGTGVMAKAQQAVVYLGEGKTEHARAQEFVKQFQNLIGKSSLQSFKNGTQQLTVKLVPENLGRLDVKIMQQNGQLTAKLMTTSSNAREMVESQIHQLRAAFQQQNIQVERIDISQQQPSTLQQDDEGQEDADDLNSHDGNETDVDEETEETFADVLDALTFNEQV</sequence>
<organism evidence="3 4">
    <name type="scientific">Salibacterium lacus</name>
    <dbReference type="NCBI Taxonomy" id="1898109"/>
    <lineage>
        <taxon>Bacteria</taxon>
        <taxon>Bacillati</taxon>
        <taxon>Bacillota</taxon>
        <taxon>Bacilli</taxon>
        <taxon>Bacillales</taxon>
        <taxon>Bacillaceae</taxon>
    </lineage>
</organism>
<evidence type="ECO:0000313" key="4">
    <source>
        <dbReference type="Proteomes" id="UP001597520"/>
    </source>
</evidence>
<keyword evidence="3" id="KW-0969">Cilium</keyword>
<feature type="region of interest" description="Disordered" evidence="1">
    <location>
        <begin position="284"/>
        <end position="309"/>
    </location>
</feature>
<dbReference type="CDD" id="cd17470">
    <property type="entry name" value="T3SS_Flik_C"/>
    <property type="match status" value="1"/>
</dbReference>
<feature type="region of interest" description="Disordered" evidence="1">
    <location>
        <begin position="421"/>
        <end position="454"/>
    </location>
</feature>
<evidence type="ECO:0000259" key="2">
    <source>
        <dbReference type="Pfam" id="PF02120"/>
    </source>
</evidence>
<accession>A0ABW5T057</accession>
<feature type="compositionally biased region" description="Acidic residues" evidence="1">
    <location>
        <begin position="428"/>
        <end position="438"/>
    </location>
</feature>
<feature type="compositionally biased region" description="Polar residues" evidence="1">
    <location>
        <begin position="284"/>
        <end position="307"/>
    </location>
</feature>
<feature type="domain" description="Flagellar hook-length control protein-like C-terminal" evidence="2">
    <location>
        <begin position="346"/>
        <end position="425"/>
    </location>
</feature>
<dbReference type="Gene3D" id="3.30.750.140">
    <property type="match status" value="1"/>
</dbReference>
<proteinExistence type="predicted"/>
<feature type="region of interest" description="Disordered" evidence="1">
    <location>
        <begin position="188"/>
        <end position="207"/>
    </location>
</feature>
<dbReference type="RefSeq" id="WP_380712078.1">
    <property type="nucleotide sequence ID" value="NZ_JBHUML010000002.1"/>
</dbReference>
<dbReference type="EMBL" id="JBHUML010000002">
    <property type="protein sequence ID" value="MFD2704804.1"/>
    <property type="molecule type" value="Genomic_DNA"/>
</dbReference>
<comment type="caution">
    <text evidence="3">The sequence shown here is derived from an EMBL/GenBank/DDBJ whole genome shotgun (WGS) entry which is preliminary data.</text>
</comment>
<reference evidence="4" key="1">
    <citation type="journal article" date="2019" name="Int. J. Syst. Evol. Microbiol.">
        <title>The Global Catalogue of Microorganisms (GCM) 10K type strain sequencing project: providing services to taxonomists for standard genome sequencing and annotation.</title>
        <authorList>
            <consortium name="The Broad Institute Genomics Platform"/>
            <consortium name="The Broad Institute Genome Sequencing Center for Infectious Disease"/>
            <person name="Wu L."/>
            <person name="Ma J."/>
        </authorList>
    </citation>
    <scope>NUCLEOTIDE SEQUENCE [LARGE SCALE GENOMIC DNA]</scope>
    <source>
        <strain evidence="4">KCTC 33792</strain>
    </source>
</reference>
<gene>
    <name evidence="3" type="ORF">ACFSUB_04940</name>
</gene>
<feature type="compositionally biased region" description="Polar residues" evidence="1">
    <location>
        <begin position="195"/>
        <end position="207"/>
    </location>
</feature>
<name>A0ABW5T057_9BACI</name>
<dbReference type="InterPro" id="IPR021136">
    <property type="entry name" value="Flagellar_hook_control-like_C"/>
</dbReference>
<evidence type="ECO:0000256" key="1">
    <source>
        <dbReference type="SAM" id="MobiDB-lite"/>
    </source>
</evidence>
<dbReference type="Pfam" id="PF02120">
    <property type="entry name" value="Flg_hook"/>
    <property type="match status" value="1"/>
</dbReference>